<dbReference type="InterPro" id="IPR007278">
    <property type="entry name" value="DUF397"/>
</dbReference>
<name>A0A6I4MJ62_9ACTN</name>
<feature type="domain" description="DUF397" evidence="1">
    <location>
        <begin position="10"/>
        <end position="61"/>
    </location>
</feature>
<keyword evidence="3" id="KW-1185">Reference proteome</keyword>
<gene>
    <name evidence="2" type="ORF">F8568_025665</name>
</gene>
<dbReference type="EMBL" id="WBMS02000021">
    <property type="protein sequence ID" value="MWA03711.1"/>
    <property type="molecule type" value="Genomic_DNA"/>
</dbReference>
<accession>A0A6I4MJ62</accession>
<proteinExistence type="predicted"/>
<organism evidence="2 3">
    <name type="scientific">Actinomadura physcomitrii</name>
    <dbReference type="NCBI Taxonomy" id="2650748"/>
    <lineage>
        <taxon>Bacteria</taxon>
        <taxon>Bacillati</taxon>
        <taxon>Actinomycetota</taxon>
        <taxon>Actinomycetes</taxon>
        <taxon>Streptosporangiales</taxon>
        <taxon>Thermomonosporaceae</taxon>
        <taxon>Actinomadura</taxon>
    </lineage>
</organism>
<sequence length="68" mass="7593">MSFHATPSPRWRKSTRCGANSTCVEVAGRDDGIVSVRDGATDDSRLDFAPREWRRFVAAVRQGAFDLH</sequence>
<dbReference type="Proteomes" id="UP000462055">
    <property type="component" value="Unassembled WGS sequence"/>
</dbReference>
<dbReference type="Pfam" id="PF04149">
    <property type="entry name" value="DUF397"/>
    <property type="match status" value="1"/>
</dbReference>
<comment type="caution">
    <text evidence="2">The sequence shown here is derived from an EMBL/GenBank/DDBJ whole genome shotgun (WGS) entry which is preliminary data.</text>
</comment>
<evidence type="ECO:0000259" key="1">
    <source>
        <dbReference type="Pfam" id="PF04149"/>
    </source>
</evidence>
<dbReference type="RefSeq" id="WP_151596249.1">
    <property type="nucleotide sequence ID" value="NZ_WBMS02000021.1"/>
</dbReference>
<protein>
    <submittedName>
        <fullName evidence="2">DUF397 domain-containing protein</fullName>
    </submittedName>
</protein>
<evidence type="ECO:0000313" key="3">
    <source>
        <dbReference type="Proteomes" id="UP000462055"/>
    </source>
</evidence>
<evidence type="ECO:0000313" key="2">
    <source>
        <dbReference type="EMBL" id="MWA03711.1"/>
    </source>
</evidence>
<reference evidence="2" key="1">
    <citation type="submission" date="2019-12" db="EMBL/GenBank/DDBJ databases">
        <title>Actinomadura physcomitrii sp. nov., a novel actinomycete isolated from moss [Physcomitrium sphaericum (Ludw) Fuernr].</title>
        <authorList>
            <person name="Zhuang X."/>
        </authorList>
    </citation>
    <scope>NUCLEOTIDE SEQUENCE [LARGE SCALE GENOMIC DNA]</scope>
    <source>
        <strain evidence="2">LD22</strain>
    </source>
</reference>
<dbReference type="AlphaFoldDB" id="A0A6I4MJ62"/>